<keyword evidence="3" id="KW-1185">Reference proteome</keyword>
<reference evidence="2 3" key="1">
    <citation type="submission" date="2015-12" db="EMBL/GenBank/DDBJ databases">
        <title>Haloprofundus marisrubri gen. nov., sp. nov., an extremely halophilic archaeon isolated from the Discovery deep brine-seawater interface in the Red Sea.</title>
        <authorList>
            <person name="Zhang G."/>
            <person name="Stingl U."/>
            <person name="Rashid M."/>
        </authorList>
    </citation>
    <scope>NUCLEOTIDE SEQUENCE [LARGE SCALE GENOMIC DNA]</scope>
    <source>
        <strain evidence="2 3">SB9</strain>
    </source>
</reference>
<dbReference type="AlphaFoldDB" id="A0A0W1RE57"/>
<dbReference type="OrthoDB" id="320638at2157"/>
<comment type="caution">
    <text evidence="2">The sequence shown here is derived from an EMBL/GenBank/DDBJ whole genome shotgun (WGS) entry which is preliminary data.</text>
</comment>
<evidence type="ECO:0000313" key="2">
    <source>
        <dbReference type="EMBL" id="KTG11424.1"/>
    </source>
</evidence>
<proteinExistence type="predicted"/>
<feature type="coiled-coil region" evidence="1">
    <location>
        <begin position="2"/>
        <end position="50"/>
    </location>
</feature>
<name>A0A0W1RE57_9EURY</name>
<keyword evidence="1" id="KW-0175">Coiled coil</keyword>
<protein>
    <submittedName>
        <fullName evidence="2">Uncharacterized protein</fullName>
    </submittedName>
</protein>
<organism evidence="2 3">
    <name type="scientific">Haloprofundus marisrubri</name>
    <dbReference type="NCBI Taxonomy" id="1514971"/>
    <lineage>
        <taxon>Archaea</taxon>
        <taxon>Methanobacteriati</taxon>
        <taxon>Methanobacteriota</taxon>
        <taxon>Stenosarchaea group</taxon>
        <taxon>Halobacteria</taxon>
        <taxon>Halobacteriales</taxon>
        <taxon>Haloferacaceae</taxon>
        <taxon>Haloprofundus</taxon>
    </lineage>
</organism>
<gene>
    <name evidence="2" type="ORF">AUR64_03995</name>
</gene>
<evidence type="ECO:0000256" key="1">
    <source>
        <dbReference type="SAM" id="Coils"/>
    </source>
</evidence>
<dbReference type="EMBL" id="LOPU01000004">
    <property type="protein sequence ID" value="KTG11424.1"/>
    <property type="molecule type" value="Genomic_DNA"/>
</dbReference>
<accession>A0A0W1RE57</accession>
<dbReference type="Proteomes" id="UP000054387">
    <property type="component" value="Unassembled WGS sequence"/>
</dbReference>
<dbReference type="RefSeq" id="WP_058580157.1">
    <property type="nucleotide sequence ID" value="NZ_LOPU01000004.1"/>
</dbReference>
<evidence type="ECO:0000313" key="3">
    <source>
        <dbReference type="Proteomes" id="UP000054387"/>
    </source>
</evidence>
<sequence>MSETLQAKFDDLEARFEALNRARVAAFDRIDELEAENERLSTRLAEIEQLVSPDPESVAYEQLTRSQKVHRIRKKLVEHAASRQTGKSQMEYKDVKWLFNGHPSPGHCYDLMELAGELEGFSYETSDGRSNRVLVNFEGVNDEALIHAANNAPGGRRV</sequence>